<organism evidence="2 3">
    <name type="scientific">Stephania japonica</name>
    <dbReference type="NCBI Taxonomy" id="461633"/>
    <lineage>
        <taxon>Eukaryota</taxon>
        <taxon>Viridiplantae</taxon>
        <taxon>Streptophyta</taxon>
        <taxon>Embryophyta</taxon>
        <taxon>Tracheophyta</taxon>
        <taxon>Spermatophyta</taxon>
        <taxon>Magnoliopsida</taxon>
        <taxon>Ranunculales</taxon>
        <taxon>Menispermaceae</taxon>
        <taxon>Menispermoideae</taxon>
        <taxon>Cissampelideae</taxon>
        <taxon>Stephania</taxon>
    </lineage>
</organism>
<proteinExistence type="predicted"/>
<dbReference type="Proteomes" id="UP001417504">
    <property type="component" value="Unassembled WGS sequence"/>
</dbReference>
<name>A0AAP0JBY7_9MAGN</name>
<gene>
    <name evidence="2" type="ORF">Sjap_010614</name>
</gene>
<dbReference type="PANTHER" id="PTHR33735">
    <property type="entry name" value="EXPRESSED PROTEIN"/>
    <property type="match status" value="1"/>
</dbReference>
<evidence type="ECO:0000313" key="2">
    <source>
        <dbReference type="EMBL" id="KAK9130127.1"/>
    </source>
</evidence>
<accession>A0AAP0JBY7</accession>
<dbReference type="EMBL" id="JBBNAE010000004">
    <property type="protein sequence ID" value="KAK9130127.1"/>
    <property type="molecule type" value="Genomic_DNA"/>
</dbReference>
<comment type="caution">
    <text evidence="2">The sequence shown here is derived from an EMBL/GenBank/DDBJ whole genome shotgun (WGS) entry which is preliminary data.</text>
</comment>
<feature type="region of interest" description="Disordered" evidence="1">
    <location>
        <begin position="198"/>
        <end position="218"/>
    </location>
</feature>
<protein>
    <submittedName>
        <fullName evidence="2">Uncharacterized protein</fullName>
    </submittedName>
</protein>
<reference evidence="2 3" key="1">
    <citation type="submission" date="2024-01" db="EMBL/GenBank/DDBJ databases">
        <title>Genome assemblies of Stephania.</title>
        <authorList>
            <person name="Yang L."/>
        </authorList>
    </citation>
    <scope>NUCLEOTIDE SEQUENCE [LARGE SCALE GENOMIC DNA]</scope>
    <source>
        <strain evidence="2">QJT</strain>
        <tissue evidence="2">Leaf</tissue>
    </source>
</reference>
<keyword evidence="3" id="KW-1185">Reference proteome</keyword>
<dbReference type="PANTHER" id="PTHR33735:SF10">
    <property type="entry name" value="EXPRESSED PROTEIN"/>
    <property type="match status" value="1"/>
</dbReference>
<evidence type="ECO:0000256" key="1">
    <source>
        <dbReference type="SAM" id="MobiDB-lite"/>
    </source>
</evidence>
<sequence length="218" mass="23797">MATTAITRGSSILAYHEENIHSSPSAATRSSRLLPCVISSSAGHGLCITRNQRLYLFNTNPRRRNIIKMDLNAVENLIPGSLPPPPSGPPFPEWLNWSLLTIIPLLLSMFKNKWAPLLALKKQVDTAMGTVETIAEAVEEVAVGVDKFADEMAESLPDGSQLKEVICKVDEVAEGVIRTADFAEDIVNKVEEAGKTLETQLQNSANDEESQKQKSKTA</sequence>
<evidence type="ECO:0000313" key="3">
    <source>
        <dbReference type="Proteomes" id="UP001417504"/>
    </source>
</evidence>
<dbReference type="AlphaFoldDB" id="A0AAP0JBY7"/>